<evidence type="ECO:0000259" key="1">
    <source>
        <dbReference type="PROSITE" id="PS51186"/>
    </source>
</evidence>
<dbReference type="EMBL" id="ANNX02000031">
    <property type="protein sequence ID" value="KYC40119.1"/>
    <property type="molecule type" value="Genomic_DNA"/>
</dbReference>
<dbReference type="SUPFAM" id="SSF55729">
    <property type="entry name" value="Acyl-CoA N-acyltransferases (Nat)"/>
    <property type="match status" value="1"/>
</dbReference>
<dbReference type="InterPro" id="IPR016181">
    <property type="entry name" value="Acyl_CoA_acyltransferase"/>
</dbReference>
<accession>A0A139X5Z4</accession>
<dbReference type="Gene3D" id="3.40.630.30">
    <property type="match status" value="1"/>
</dbReference>
<evidence type="ECO:0000313" key="2">
    <source>
        <dbReference type="EMBL" id="KYC40119.1"/>
    </source>
</evidence>
<feature type="domain" description="N-acetyltransferase" evidence="1">
    <location>
        <begin position="4"/>
        <end position="154"/>
    </location>
</feature>
<dbReference type="RefSeq" id="WP_017740709.1">
    <property type="nucleotide sequence ID" value="NZ_KQ976354.1"/>
</dbReference>
<organism evidence="2 3">
    <name type="scientific">Scytonema hofmannii PCC 7110</name>
    <dbReference type="NCBI Taxonomy" id="128403"/>
    <lineage>
        <taxon>Bacteria</taxon>
        <taxon>Bacillati</taxon>
        <taxon>Cyanobacteriota</taxon>
        <taxon>Cyanophyceae</taxon>
        <taxon>Nostocales</taxon>
        <taxon>Scytonemataceae</taxon>
        <taxon>Scytonema</taxon>
    </lineage>
</organism>
<comment type="caution">
    <text evidence="2">The sequence shown here is derived from an EMBL/GenBank/DDBJ whole genome shotgun (WGS) entry which is preliminary data.</text>
</comment>
<gene>
    <name evidence="2" type="ORF">WA1_29690</name>
</gene>
<protein>
    <recommendedName>
        <fullName evidence="1">N-acetyltransferase domain-containing protein</fullName>
    </recommendedName>
</protein>
<evidence type="ECO:0000313" key="3">
    <source>
        <dbReference type="Proteomes" id="UP000076925"/>
    </source>
</evidence>
<dbReference type="Proteomes" id="UP000076925">
    <property type="component" value="Unassembled WGS sequence"/>
</dbReference>
<dbReference type="AlphaFoldDB" id="A0A139X5Z4"/>
<dbReference type="Pfam" id="PF13527">
    <property type="entry name" value="Acetyltransf_9"/>
    <property type="match status" value="1"/>
</dbReference>
<dbReference type="STRING" id="128403.WA1_29690"/>
<proteinExistence type="predicted"/>
<dbReference type="PROSITE" id="PS51186">
    <property type="entry name" value="GNAT"/>
    <property type="match status" value="1"/>
</dbReference>
<reference evidence="2 3" key="1">
    <citation type="journal article" date="2013" name="Genome Biol. Evol.">
        <title>Genomes of Stigonematalean cyanobacteria (subsection V) and the evolution of oxygenic photosynthesis from prokaryotes to plastids.</title>
        <authorList>
            <person name="Dagan T."/>
            <person name="Roettger M."/>
            <person name="Stucken K."/>
            <person name="Landan G."/>
            <person name="Koch R."/>
            <person name="Major P."/>
            <person name="Gould S.B."/>
            <person name="Goremykin V.V."/>
            <person name="Rippka R."/>
            <person name="Tandeau de Marsac N."/>
            <person name="Gugger M."/>
            <person name="Lockhart P.J."/>
            <person name="Allen J.F."/>
            <person name="Brune I."/>
            <person name="Maus I."/>
            <person name="Puhler A."/>
            <person name="Martin W.F."/>
        </authorList>
    </citation>
    <scope>NUCLEOTIDE SEQUENCE [LARGE SCALE GENOMIC DNA]</scope>
    <source>
        <strain evidence="2 3">PCC 7110</strain>
    </source>
</reference>
<dbReference type="GO" id="GO:0016747">
    <property type="term" value="F:acyltransferase activity, transferring groups other than amino-acyl groups"/>
    <property type="evidence" value="ECO:0007669"/>
    <property type="project" value="InterPro"/>
</dbReference>
<keyword evidence="3" id="KW-1185">Reference proteome</keyword>
<sequence length="322" mass="36546">MEKPTVRPFRPGDELGIFALYHAVFNVDISYQDWQWVYQQMPEEPAIIVVAENNEGIVGHYAVQPRPFWLHGIPCLAGLAIGTMVHPSARNLTTLVEMAHLAYDICRQRGLLFLYAFSNDVAWKVRQVVLGWQALPQLTEWEGPLLLPDSQTDTKVQIWTDFPLEFVPSLSLPNNEENQKGIGGRRTPDWLHWRFFQNPDTKYKLLVVGSLNKMQGYAVLKEYVRSGVRYGHIVDWQVPIAQASTTKHLLASALKEFAQSQVERVSCWALPLSSLFNLLPDAGLSPTGRKTNFGYFNLSLQNDAILASDNNWNIQMGDSDVY</sequence>
<dbReference type="InterPro" id="IPR000182">
    <property type="entry name" value="GNAT_dom"/>
</dbReference>
<name>A0A139X5Z4_9CYAN</name>